<feature type="compositionally biased region" description="Low complexity" evidence="1">
    <location>
        <begin position="237"/>
        <end position="254"/>
    </location>
</feature>
<feature type="compositionally biased region" description="Low complexity" evidence="1">
    <location>
        <begin position="370"/>
        <end position="384"/>
    </location>
</feature>
<feature type="region of interest" description="Disordered" evidence="1">
    <location>
        <begin position="607"/>
        <end position="655"/>
    </location>
</feature>
<evidence type="ECO:0000256" key="1">
    <source>
        <dbReference type="SAM" id="MobiDB-lite"/>
    </source>
</evidence>
<evidence type="ECO:0000313" key="2">
    <source>
        <dbReference type="EMBL" id="TKY89616.1"/>
    </source>
</evidence>
<accession>A0A4U7KZ08</accession>
<comment type="caution">
    <text evidence="2">The sequence shown here is derived from an EMBL/GenBank/DDBJ whole genome shotgun (WGS) entry which is preliminary data.</text>
</comment>
<dbReference type="OrthoDB" id="2555811at2759"/>
<dbReference type="KEGG" id="sgra:EX895_001401"/>
<feature type="region of interest" description="Disordered" evidence="1">
    <location>
        <begin position="216"/>
        <end position="265"/>
    </location>
</feature>
<feature type="region of interest" description="Disordered" evidence="1">
    <location>
        <begin position="134"/>
        <end position="179"/>
    </location>
</feature>
<feature type="compositionally biased region" description="Low complexity" evidence="1">
    <location>
        <begin position="312"/>
        <end position="360"/>
    </location>
</feature>
<gene>
    <name evidence="2" type="ORF">EX895_001401</name>
</gene>
<reference evidence="2 3" key="1">
    <citation type="submission" date="2019-05" db="EMBL/GenBank/DDBJ databases">
        <title>Sporisorium graminicola CBS 10092 draft sequencing and annotation.</title>
        <authorList>
            <person name="Solano-Gonzalez S."/>
            <person name="Caddick M.X."/>
            <person name="Darby A."/>
        </authorList>
    </citation>
    <scope>NUCLEOTIDE SEQUENCE [LARGE SCALE GENOMIC DNA]</scope>
    <source>
        <strain evidence="2 3">CBS 10092</strain>
    </source>
</reference>
<proteinExistence type="predicted"/>
<dbReference type="AlphaFoldDB" id="A0A4U7KZ08"/>
<evidence type="ECO:0000313" key="3">
    <source>
        <dbReference type="Proteomes" id="UP000306050"/>
    </source>
</evidence>
<feature type="compositionally biased region" description="Basic residues" evidence="1">
    <location>
        <begin position="629"/>
        <end position="641"/>
    </location>
</feature>
<dbReference type="Proteomes" id="UP000306050">
    <property type="component" value="Chromosome SGRAM_11"/>
</dbReference>
<keyword evidence="3" id="KW-1185">Reference proteome</keyword>
<feature type="compositionally biased region" description="Polar residues" evidence="1">
    <location>
        <begin position="284"/>
        <end position="293"/>
    </location>
</feature>
<feature type="compositionally biased region" description="Polar residues" evidence="1">
    <location>
        <begin position="524"/>
        <end position="533"/>
    </location>
</feature>
<dbReference type="EMBL" id="SRRM01000004">
    <property type="protein sequence ID" value="TKY89616.1"/>
    <property type="molecule type" value="Genomic_DNA"/>
</dbReference>
<feature type="region of interest" description="Disordered" evidence="1">
    <location>
        <begin position="515"/>
        <end position="583"/>
    </location>
</feature>
<dbReference type="GeneID" id="40724296"/>
<dbReference type="RefSeq" id="XP_029741601.1">
    <property type="nucleotide sequence ID" value="XM_029882000.1"/>
</dbReference>
<feature type="compositionally biased region" description="Pro residues" evidence="1">
    <location>
        <begin position="221"/>
        <end position="232"/>
    </location>
</feature>
<feature type="compositionally biased region" description="Acidic residues" evidence="1">
    <location>
        <begin position="163"/>
        <end position="179"/>
    </location>
</feature>
<feature type="compositionally biased region" description="Basic residues" evidence="1">
    <location>
        <begin position="422"/>
        <end position="432"/>
    </location>
</feature>
<protein>
    <submittedName>
        <fullName evidence="2">Uncharacterized protein</fullName>
    </submittedName>
</protein>
<feature type="compositionally biased region" description="Basic and acidic residues" evidence="1">
    <location>
        <begin position="452"/>
        <end position="461"/>
    </location>
</feature>
<name>A0A4U7KZ08_9BASI</name>
<feature type="region of interest" description="Disordered" evidence="1">
    <location>
        <begin position="284"/>
        <end position="432"/>
    </location>
</feature>
<sequence length="859" mass="92350">MSDSSFRGITPVTARSSMVPESVTLTDAAASHYGAVHRKIRLRVVTRHPLPELHFLAPFDPHDPQCFVKLQSFVHAHMLARSQRTGRTVTLPPLFNAEALQFQMDNFEVPFDDPEILRDGDTIEVHLDRSVPATEAAEAEATEEHPGAGDDNDHDAYEHCYDENQDSDASEQYPEDPEERDAILEATRLAALLRAGVHNLIDDDTYDVAAQHKALDDLPRMPNPSSLPPRQAPKPNKSTPSKISRSSTSRTSPALPLPPMPTLLGQGILPAAAVAAFEAKRNQMQALPQSKAQKTVAPASISKPTAASTKRSPTSSSDSSSSSSEDNTGSVGSSSSSSSSSDSDSDSSSASTDSSSASADSDSEAKSDSSDSSEGSSSSDSAPSEIEFQSERCRTVAEEQDTASVDTARLSYPHPPGQGTNRTKRRNQMRRKKLQLARDAENLLQFELAKDRAARRERGEDVASTDAVHQPPLWIEDREPMLQIKGVGLAAASALEAFATALGVGNRLPPGDGSFGLVEPLGGPSQSAPSSISEARKGTKRKRNEERGDAENGDAPAPPQPPPPRIRVENMEPGQAPYGGEIPAGISIRHIDCQTYYDEEVEKLQAEAEGEVASQSPAGGREDDSSQRQRSKDKRKGQYHHVYREEGLGQTEVGQLDYGLPDKQLDEEAPRKKVKVEQDEHISVGSIISGKRDALPLVSAASPAAVAAAADMDGPIEPSLVEIGSYQVHLGSPTRRKQGPIDPAVTWMKILGGPKPSIVIGRHVTAASEVAWSDIRPGMGLLWRDLALDPAKSTPAVMNFVGVVASIGRQDGDGGAAHSVQVDVVGPLENDAQKDWADYDVDKLEWTDETRPAQLWLIY</sequence>
<feature type="compositionally biased region" description="Pro residues" evidence="1">
    <location>
        <begin position="556"/>
        <end position="565"/>
    </location>
</feature>
<organism evidence="2 3">
    <name type="scientific">Sporisorium graminicola</name>
    <dbReference type="NCBI Taxonomy" id="280036"/>
    <lineage>
        <taxon>Eukaryota</taxon>
        <taxon>Fungi</taxon>
        <taxon>Dikarya</taxon>
        <taxon>Basidiomycota</taxon>
        <taxon>Ustilaginomycotina</taxon>
        <taxon>Ustilaginomycetes</taxon>
        <taxon>Ustilaginales</taxon>
        <taxon>Ustilaginaceae</taxon>
        <taxon>Sporisorium</taxon>
    </lineage>
</organism>
<feature type="compositionally biased region" description="Polar residues" evidence="1">
    <location>
        <begin position="302"/>
        <end position="311"/>
    </location>
</feature>
<feature type="region of interest" description="Disordered" evidence="1">
    <location>
        <begin position="452"/>
        <end position="471"/>
    </location>
</feature>